<proteinExistence type="predicted"/>
<organism evidence="4 5">
    <name type="scientific">Candidatus Ozemobacter sibiricus</name>
    <dbReference type="NCBI Taxonomy" id="2268124"/>
    <lineage>
        <taxon>Bacteria</taxon>
        <taxon>Candidatus Ozemobacteria</taxon>
        <taxon>Candidatus Ozemobacterales</taxon>
        <taxon>Candidatus Ozemobacteraceae</taxon>
        <taxon>Candidatus Ozemobacter</taxon>
    </lineage>
</organism>
<dbReference type="Proteomes" id="UP000252355">
    <property type="component" value="Unassembled WGS sequence"/>
</dbReference>
<name>A0A367ZRP6_9BACT</name>
<feature type="region of interest" description="Disordered" evidence="2">
    <location>
        <begin position="472"/>
        <end position="491"/>
    </location>
</feature>
<evidence type="ECO:0000313" key="5">
    <source>
        <dbReference type="Proteomes" id="UP000252355"/>
    </source>
</evidence>
<dbReference type="AlphaFoldDB" id="A0A367ZRP6"/>
<gene>
    <name evidence="4" type="ORF">OZSIB_3029</name>
</gene>
<feature type="domain" description="SbsA Ig-like" evidence="3">
    <location>
        <begin position="355"/>
        <end position="451"/>
    </location>
</feature>
<evidence type="ECO:0000256" key="1">
    <source>
        <dbReference type="ARBA" id="ARBA00022729"/>
    </source>
</evidence>
<evidence type="ECO:0000256" key="2">
    <source>
        <dbReference type="SAM" id="MobiDB-lite"/>
    </source>
</evidence>
<evidence type="ECO:0000313" key="4">
    <source>
        <dbReference type="EMBL" id="RCK80716.1"/>
    </source>
</evidence>
<dbReference type="Gene3D" id="2.60.40.3710">
    <property type="match status" value="1"/>
</dbReference>
<evidence type="ECO:0000259" key="3">
    <source>
        <dbReference type="Pfam" id="PF13205"/>
    </source>
</evidence>
<feature type="domain" description="SbsA Ig-like" evidence="3">
    <location>
        <begin position="473"/>
        <end position="575"/>
    </location>
</feature>
<dbReference type="InterPro" id="IPR032812">
    <property type="entry name" value="SbsA_Ig"/>
</dbReference>
<dbReference type="Gene3D" id="2.60.40.10">
    <property type="entry name" value="Immunoglobulins"/>
    <property type="match status" value="1"/>
</dbReference>
<dbReference type="InterPro" id="IPR013783">
    <property type="entry name" value="Ig-like_fold"/>
</dbReference>
<dbReference type="PROSITE" id="PS51257">
    <property type="entry name" value="PROKAR_LIPOPROTEIN"/>
    <property type="match status" value="1"/>
</dbReference>
<dbReference type="Pfam" id="PF13205">
    <property type="entry name" value="Big_5"/>
    <property type="match status" value="2"/>
</dbReference>
<keyword evidence="1" id="KW-0732">Signal</keyword>
<comment type="caution">
    <text evidence="4">The sequence shown here is derived from an EMBL/GenBank/DDBJ whole genome shotgun (WGS) entry which is preliminary data.</text>
</comment>
<feature type="compositionally biased region" description="Polar residues" evidence="2">
    <location>
        <begin position="477"/>
        <end position="489"/>
    </location>
</feature>
<sequence>MSRIPLSGKLILFLTAVAVLTAIMSGCTNANSVAVNREALLREGESLASESSGIPPANGKPIISVRSAMALVGFGQEVTLFAEALDPDGDPLQFFWTASEGTIIAQSSNQITWKAPDRAVTAEIACRVDDRKGGAATARTAVEVVGGRLYRLSLQVDRRSLYAGTMSDTQATAFLPLAQARVSLPALGLTGISGPTGQVELALDNGPLVASATEVVIQYLDWEARYQLALPARAGTLSDSVQFFPGFDGVTVAVARGDSFLTKRGGVEVQVVEQTAGEYKPMSEVTVQVGTGQQVAQGGLAFLTAELPGSEALLRVTKSGYHALSGYRVPVFIDGVTLVRARMVPQNATFRTEAIVSWTKPFNGQKAVPVTGPFEIGFGQPMEQATVFHDMEMVIQEPESRTTLVLAGTDIPNRFTVQWDGDTIVRLTPKTPLRPLRRYSFSVTRWNARARDGRLLRSYAGMFGTFTTDEDGDPRVVSTSPRNGDTGVSRSGPFTLRFDRSMDRATLKQDLRLEATDVQRGTTVAIDGPALETWFSVQWSANDTEVALVPRRPLRAQTPYLVKLIRSGLRSKSGRAIQFFSNLWGQFSTGDL</sequence>
<protein>
    <recommendedName>
        <fullName evidence="3">SbsA Ig-like domain-containing protein</fullName>
    </recommendedName>
</protein>
<dbReference type="EMBL" id="QOQW01000005">
    <property type="protein sequence ID" value="RCK80716.1"/>
    <property type="molecule type" value="Genomic_DNA"/>
</dbReference>
<accession>A0A367ZRP6</accession>
<reference evidence="4 5" key="1">
    <citation type="submission" date="2018-05" db="EMBL/GenBank/DDBJ databases">
        <title>A metagenomic window into the 2 km-deep terrestrial subsurface aquifer revealed taxonomically and functionally diverse microbial community comprising novel uncultured bacterial lineages.</title>
        <authorList>
            <person name="Kadnikov V.V."/>
            <person name="Mardanov A.V."/>
            <person name="Beletsky A.V."/>
            <person name="Banks D."/>
            <person name="Pimenov N.V."/>
            <person name="Frank Y.A."/>
            <person name="Karnachuk O.V."/>
            <person name="Ravin N.V."/>
        </authorList>
    </citation>
    <scope>NUCLEOTIDE SEQUENCE [LARGE SCALE GENOMIC DNA]</scope>
    <source>
        <strain evidence="4">BY5</strain>
    </source>
</reference>